<dbReference type="EMBL" id="CP039345">
    <property type="protein sequence ID" value="QCD76388.1"/>
    <property type="molecule type" value="Genomic_DNA"/>
</dbReference>
<proteinExistence type="predicted"/>
<protein>
    <submittedName>
        <fullName evidence="1">Uncharacterized protein</fullName>
    </submittedName>
</protein>
<keyword evidence="2" id="KW-1185">Reference proteome</keyword>
<evidence type="ECO:0000313" key="2">
    <source>
        <dbReference type="Proteomes" id="UP000501690"/>
    </source>
</evidence>
<name>A0A4D6KGH5_VIGUN</name>
<gene>
    <name evidence="1" type="ORF">DEO72_LG1g7</name>
</gene>
<accession>A0A4D6KGH5</accession>
<sequence length="162" mass="18945">MKDIKLKVSRCIFLQPMNERVLQVIQMGNVERLNYLELGGGDARLSYELSRMQTSGVLEISRNLDGGVMMFDISINDKQVLILYFIDRISVNQHNISWRWREVKLRAFSDADHRTLRDLKDIWNTLVHAARILLERWRGEPIPQELFDRVLTAHTLGYGLYG</sequence>
<dbReference type="InterPro" id="IPR031105">
    <property type="entry name" value="TRP_plant"/>
</dbReference>
<reference evidence="1 2" key="1">
    <citation type="submission" date="2019-04" db="EMBL/GenBank/DDBJ databases">
        <title>An improved genome assembly and genetic linkage map for asparagus bean, Vigna unguiculata ssp. sesquipedialis.</title>
        <authorList>
            <person name="Xia Q."/>
            <person name="Zhang R."/>
            <person name="Dong Y."/>
        </authorList>
    </citation>
    <scope>NUCLEOTIDE SEQUENCE [LARGE SCALE GENOMIC DNA]</scope>
    <source>
        <tissue evidence="1">Leaf</tissue>
    </source>
</reference>
<dbReference type="Gene3D" id="1.10.246.220">
    <property type="match status" value="1"/>
</dbReference>
<dbReference type="Proteomes" id="UP000501690">
    <property type="component" value="Linkage Group LG1"/>
</dbReference>
<organism evidence="1 2">
    <name type="scientific">Vigna unguiculata</name>
    <name type="common">Cowpea</name>
    <dbReference type="NCBI Taxonomy" id="3917"/>
    <lineage>
        <taxon>Eukaryota</taxon>
        <taxon>Viridiplantae</taxon>
        <taxon>Streptophyta</taxon>
        <taxon>Embryophyta</taxon>
        <taxon>Tracheophyta</taxon>
        <taxon>Spermatophyta</taxon>
        <taxon>Magnoliopsida</taxon>
        <taxon>eudicotyledons</taxon>
        <taxon>Gunneridae</taxon>
        <taxon>Pentapetalae</taxon>
        <taxon>rosids</taxon>
        <taxon>fabids</taxon>
        <taxon>Fabales</taxon>
        <taxon>Fabaceae</taxon>
        <taxon>Papilionoideae</taxon>
        <taxon>50 kb inversion clade</taxon>
        <taxon>NPAAA clade</taxon>
        <taxon>indigoferoid/millettioid clade</taxon>
        <taxon>Phaseoleae</taxon>
        <taxon>Vigna</taxon>
    </lineage>
</organism>
<dbReference type="PANTHER" id="PTHR21717">
    <property type="entry name" value="TELOMERIC REPEAT BINDING PROTEIN"/>
    <property type="match status" value="1"/>
</dbReference>
<evidence type="ECO:0000313" key="1">
    <source>
        <dbReference type="EMBL" id="QCD76388.1"/>
    </source>
</evidence>
<dbReference type="AlphaFoldDB" id="A0A4D6KGH5"/>
<dbReference type="PANTHER" id="PTHR21717:SF70">
    <property type="entry name" value="TELOMERE REPEAT-BINDING PROTEIN 2-RELATED"/>
    <property type="match status" value="1"/>
</dbReference>